<sequence>MAPILGYVAPTHLRYALGYAFIDARRRANQTGD</sequence>
<name>A0A318T2C0_9HYPH</name>
<evidence type="ECO:0000313" key="1">
    <source>
        <dbReference type="EMBL" id="PYE88648.1"/>
    </source>
</evidence>
<reference evidence="1 2" key="1">
    <citation type="submission" date="2018-06" db="EMBL/GenBank/DDBJ databases">
        <title>Genomic Encyclopedia of Type Strains, Phase III (KMG-III): the genomes of soil and plant-associated and newly described type strains.</title>
        <authorList>
            <person name="Whitman W."/>
        </authorList>
    </citation>
    <scope>NUCLEOTIDE SEQUENCE [LARGE SCALE GENOMIC DNA]</scope>
    <source>
        <strain evidence="1 2">ORS 1419</strain>
    </source>
</reference>
<dbReference type="Proteomes" id="UP000247454">
    <property type="component" value="Unassembled WGS sequence"/>
</dbReference>
<dbReference type="AlphaFoldDB" id="A0A318T2C0"/>
<accession>A0A318T2C0</accession>
<proteinExistence type="predicted"/>
<organism evidence="1 2">
    <name type="scientific">Phyllobacterium leguminum</name>
    <dbReference type="NCBI Taxonomy" id="314237"/>
    <lineage>
        <taxon>Bacteria</taxon>
        <taxon>Pseudomonadati</taxon>
        <taxon>Pseudomonadota</taxon>
        <taxon>Alphaproteobacteria</taxon>
        <taxon>Hyphomicrobiales</taxon>
        <taxon>Phyllobacteriaceae</taxon>
        <taxon>Phyllobacterium</taxon>
    </lineage>
</organism>
<gene>
    <name evidence="1" type="ORF">C7477_10617</name>
</gene>
<keyword evidence="2" id="KW-1185">Reference proteome</keyword>
<protein>
    <submittedName>
        <fullName evidence="1">Uncharacterized protein</fullName>
    </submittedName>
</protein>
<evidence type="ECO:0000313" key="2">
    <source>
        <dbReference type="Proteomes" id="UP000247454"/>
    </source>
</evidence>
<dbReference type="EMBL" id="QJTF01000006">
    <property type="protein sequence ID" value="PYE88648.1"/>
    <property type="molecule type" value="Genomic_DNA"/>
</dbReference>
<comment type="caution">
    <text evidence="1">The sequence shown here is derived from an EMBL/GenBank/DDBJ whole genome shotgun (WGS) entry which is preliminary data.</text>
</comment>